<proteinExistence type="predicted"/>
<dbReference type="InterPro" id="IPR000595">
    <property type="entry name" value="cNMP-bd_dom"/>
</dbReference>
<dbReference type="InterPro" id="IPR036388">
    <property type="entry name" value="WH-like_DNA-bd_sf"/>
</dbReference>
<name>A0A5N7MP95_9HYPH</name>
<feature type="domain" description="HTH crp-type" evidence="4">
    <location>
        <begin position="149"/>
        <end position="215"/>
    </location>
</feature>
<dbReference type="InterPro" id="IPR014710">
    <property type="entry name" value="RmlC-like_jellyroll"/>
</dbReference>
<protein>
    <submittedName>
        <fullName evidence="5">Crp/Fnr family transcriptional regulator</fullName>
    </submittedName>
</protein>
<sequence length="258" mass="28406">MSQLQTAKDHRANRLLRALDPASLAYLEPHLEVVTLQRGDILCETDENIRYTYFPHDAVVALVAVMENGASAEMVIVGREGLVGLVTAAITPRSFGRYVVQIPGTASRISLEQMQKAISTHPNIRGLVQRFAEAITSRILQNVACNALHSVEARACRWILSTHDRVDQDTLPLSHELLADMLGVQRSTVSTITRTLQTAELIEQGRGCITVKDRAGLEKASCECYGRVRQTVERLLPLTYAHNDLGGEGQPKVASRRG</sequence>
<accession>A0A5N7MP95</accession>
<dbReference type="Pfam" id="PF13545">
    <property type="entry name" value="HTH_Crp_2"/>
    <property type="match status" value="1"/>
</dbReference>
<dbReference type="Gene3D" id="1.10.10.10">
    <property type="entry name" value="Winged helix-like DNA-binding domain superfamily/Winged helix DNA-binding domain"/>
    <property type="match status" value="1"/>
</dbReference>
<dbReference type="InterPro" id="IPR018490">
    <property type="entry name" value="cNMP-bd_dom_sf"/>
</dbReference>
<dbReference type="PANTHER" id="PTHR24567:SF74">
    <property type="entry name" value="HTH-TYPE TRANSCRIPTIONAL REGULATOR ARCR"/>
    <property type="match status" value="1"/>
</dbReference>
<organism evidence="5 6">
    <name type="scientific">Microvirga tunisiensis</name>
    <dbReference type="NCBI Taxonomy" id="2108360"/>
    <lineage>
        <taxon>Bacteria</taxon>
        <taxon>Pseudomonadati</taxon>
        <taxon>Pseudomonadota</taxon>
        <taxon>Alphaproteobacteria</taxon>
        <taxon>Hyphomicrobiales</taxon>
        <taxon>Methylobacteriaceae</taxon>
        <taxon>Microvirga</taxon>
    </lineage>
</organism>
<evidence type="ECO:0000313" key="5">
    <source>
        <dbReference type="EMBL" id="MPR27934.1"/>
    </source>
</evidence>
<dbReference type="GO" id="GO:0005829">
    <property type="term" value="C:cytosol"/>
    <property type="evidence" value="ECO:0007669"/>
    <property type="project" value="TreeGrafter"/>
</dbReference>
<dbReference type="PROSITE" id="PS51063">
    <property type="entry name" value="HTH_CRP_2"/>
    <property type="match status" value="1"/>
</dbReference>
<dbReference type="PANTHER" id="PTHR24567">
    <property type="entry name" value="CRP FAMILY TRANSCRIPTIONAL REGULATORY PROTEIN"/>
    <property type="match status" value="1"/>
</dbReference>
<evidence type="ECO:0000256" key="2">
    <source>
        <dbReference type="ARBA" id="ARBA00023125"/>
    </source>
</evidence>
<dbReference type="InterPro" id="IPR036390">
    <property type="entry name" value="WH_DNA-bd_sf"/>
</dbReference>
<dbReference type="EMBL" id="VOSK01000115">
    <property type="protein sequence ID" value="MPR27934.1"/>
    <property type="molecule type" value="Genomic_DNA"/>
</dbReference>
<dbReference type="SMART" id="SM00419">
    <property type="entry name" value="HTH_CRP"/>
    <property type="match status" value="1"/>
</dbReference>
<comment type="caution">
    <text evidence="5">The sequence shown here is derived from an EMBL/GenBank/DDBJ whole genome shotgun (WGS) entry which is preliminary data.</text>
</comment>
<dbReference type="InterPro" id="IPR012318">
    <property type="entry name" value="HTH_CRP"/>
</dbReference>
<keyword evidence="3" id="KW-0804">Transcription</keyword>
<keyword evidence="6" id="KW-1185">Reference proteome</keyword>
<keyword evidence="2" id="KW-0238">DNA-binding</keyword>
<gene>
    <name evidence="5" type="ORF">FS320_22895</name>
</gene>
<evidence type="ECO:0000313" key="6">
    <source>
        <dbReference type="Proteomes" id="UP000403266"/>
    </source>
</evidence>
<dbReference type="GO" id="GO:0003677">
    <property type="term" value="F:DNA binding"/>
    <property type="evidence" value="ECO:0007669"/>
    <property type="project" value="UniProtKB-KW"/>
</dbReference>
<keyword evidence="1" id="KW-0805">Transcription regulation</keyword>
<dbReference type="AlphaFoldDB" id="A0A5N7MP95"/>
<dbReference type="RefSeq" id="WP_162003170.1">
    <property type="nucleotide sequence ID" value="NZ_VOSJ01000115.1"/>
</dbReference>
<dbReference type="CDD" id="cd00038">
    <property type="entry name" value="CAP_ED"/>
    <property type="match status" value="1"/>
</dbReference>
<dbReference type="Gene3D" id="2.60.120.10">
    <property type="entry name" value="Jelly Rolls"/>
    <property type="match status" value="1"/>
</dbReference>
<evidence type="ECO:0000256" key="1">
    <source>
        <dbReference type="ARBA" id="ARBA00023015"/>
    </source>
</evidence>
<dbReference type="Proteomes" id="UP000403266">
    <property type="component" value="Unassembled WGS sequence"/>
</dbReference>
<dbReference type="InterPro" id="IPR050397">
    <property type="entry name" value="Env_Response_Regulators"/>
</dbReference>
<evidence type="ECO:0000259" key="4">
    <source>
        <dbReference type="PROSITE" id="PS51063"/>
    </source>
</evidence>
<dbReference type="GO" id="GO:0003700">
    <property type="term" value="F:DNA-binding transcription factor activity"/>
    <property type="evidence" value="ECO:0007669"/>
    <property type="project" value="TreeGrafter"/>
</dbReference>
<dbReference type="SUPFAM" id="SSF51206">
    <property type="entry name" value="cAMP-binding domain-like"/>
    <property type="match status" value="1"/>
</dbReference>
<reference evidence="5 6" key="1">
    <citation type="journal article" date="2019" name="Syst. Appl. Microbiol.">
        <title>Microvirga tunisiensis sp. nov., a root nodule symbiotic bacterium isolated from Lupinus micranthus and L. luteus grown in Northern Tunisia.</title>
        <authorList>
            <person name="Msaddak A."/>
            <person name="Rejili M."/>
            <person name="Duran D."/>
            <person name="Mars M."/>
            <person name="Palacios J.M."/>
            <person name="Ruiz-Argueso T."/>
            <person name="Rey L."/>
            <person name="Imperial J."/>
        </authorList>
    </citation>
    <scope>NUCLEOTIDE SEQUENCE [LARGE SCALE GENOMIC DNA]</scope>
    <source>
        <strain evidence="5 6">Lmie10</strain>
    </source>
</reference>
<evidence type="ECO:0000256" key="3">
    <source>
        <dbReference type="ARBA" id="ARBA00023163"/>
    </source>
</evidence>
<dbReference type="SUPFAM" id="SSF46785">
    <property type="entry name" value="Winged helix' DNA-binding domain"/>
    <property type="match status" value="1"/>
</dbReference>